<dbReference type="RefSeq" id="WP_085172040.1">
    <property type="nucleotide sequence ID" value="NZ_LQPC01000011.1"/>
</dbReference>
<accession>A0A1X1WZJ5</accession>
<sequence>MGTLTVTAQQLLNKAVKMSGRRSTVQLPREFARIQDPAQTETPLSAMFLCGEAALKVYLSLVMLTRQPPHGLFTPLTDNFWAEMLGYEELNDADPIPGAGTRRIKRAMSALQTSGPNVTTRWISRVREPGKGYKIVVAHLPETGAPYITIPLEFWSNGWINVLSARALFVYLILRLMLKGGTDDTVGTHVSVNDRKNHAIKDDTWQRGLKELETLGLARSARGKSTEDRWSSELLTRKIVYLNNAYMKATVSPTAPIDLK</sequence>
<dbReference type="AlphaFoldDB" id="A0A1X1WZJ5"/>
<reference evidence="1 2" key="1">
    <citation type="submission" date="2016-01" db="EMBL/GenBank/DDBJ databases">
        <title>The new phylogeny of the genus Mycobacterium.</title>
        <authorList>
            <person name="Tarcisio F."/>
            <person name="Conor M."/>
            <person name="Antonella G."/>
            <person name="Elisabetta G."/>
            <person name="Giulia F.S."/>
            <person name="Sara T."/>
            <person name="Anna F."/>
            <person name="Clotilde B."/>
            <person name="Roberto B."/>
            <person name="Veronica D.S."/>
            <person name="Fabio R."/>
            <person name="Monica P."/>
            <person name="Olivier J."/>
            <person name="Enrico T."/>
            <person name="Nicola S."/>
        </authorList>
    </citation>
    <scope>NUCLEOTIDE SEQUENCE [LARGE SCALE GENOMIC DNA]</scope>
    <source>
        <strain evidence="1 2">DSM 45541</strain>
    </source>
</reference>
<evidence type="ECO:0000313" key="1">
    <source>
        <dbReference type="EMBL" id="ORV92057.1"/>
    </source>
</evidence>
<protein>
    <submittedName>
        <fullName evidence="1">Uncharacterized protein</fullName>
    </submittedName>
</protein>
<gene>
    <name evidence="1" type="ORF">AWC12_03055</name>
</gene>
<proteinExistence type="predicted"/>
<dbReference type="EMBL" id="LQPC01000011">
    <property type="protein sequence ID" value="ORV92057.1"/>
    <property type="molecule type" value="Genomic_DNA"/>
</dbReference>
<comment type="caution">
    <text evidence="1">The sequence shown here is derived from an EMBL/GenBank/DDBJ whole genome shotgun (WGS) entry which is preliminary data.</text>
</comment>
<name>A0A1X1WZJ5_MYCIR</name>
<evidence type="ECO:0000313" key="2">
    <source>
        <dbReference type="Proteomes" id="UP000193622"/>
    </source>
</evidence>
<dbReference type="Proteomes" id="UP000193622">
    <property type="component" value="Unassembled WGS sequence"/>
</dbReference>
<organism evidence="1 2">
    <name type="scientific">Mycolicibacterium iranicum</name>
    <name type="common">Mycobacterium iranicum</name>
    <dbReference type="NCBI Taxonomy" id="912594"/>
    <lineage>
        <taxon>Bacteria</taxon>
        <taxon>Bacillati</taxon>
        <taxon>Actinomycetota</taxon>
        <taxon>Actinomycetes</taxon>
        <taxon>Mycobacteriales</taxon>
        <taxon>Mycobacteriaceae</taxon>
        <taxon>Mycolicibacterium</taxon>
    </lineage>
</organism>